<dbReference type="InterPro" id="IPR010204">
    <property type="entry name" value="NqrC"/>
</dbReference>
<keyword evidence="7 16" id="KW-0812">Transmembrane</keyword>
<keyword evidence="6 16" id="KW-0288">FMN</keyword>
<dbReference type="InterPro" id="IPR007329">
    <property type="entry name" value="FMN-bd"/>
</dbReference>
<evidence type="ECO:0000256" key="5">
    <source>
        <dbReference type="ARBA" id="ARBA00022630"/>
    </source>
</evidence>
<evidence type="ECO:0000259" key="18">
    <source>
        <dbReference type="SMART" id="SM00900"/>
    </source>
</evidence>
<keyword evidence="10 16" id="KW-0520">NAD</keyword>
<sequence>MHSNQYTLIYAAVLSILTAVILAVTAEGLRPAQEANVALDTKSNILRAVRLDLDDPVEIEETYDGSIEEKVLNGSGEDMAGMNAESIALKNEITKAPAERNLPLYIFTAKGDKKYYIIPVRGVGLWGPIWGFVSLEDDFNTVYGANFDHKGETPGLGAEISEEPFQNQFQGKKIMSDGKFISVNVVKSTEKTSYGAEHRVDAISGGTITSNGTDEMLKNCLAPYIPYFEKLKKE</sequence>
<evidence type="ECO:0000313" key="20">
    <source>
        <dbReference type="Proteomes" id="UP000295706"/>
    </source>
</evidence>
<comment type="caution">
    <text evidence="19">The sequence shown here is derived from an EMBL/GenBank/DDBJ whole genome shotgun (WGS) entry which is preliminary data.</text>
</comment>
<evidence type="ECO:0000256" key="2">
    <source>
        <dbReference type="ARBA" id="ARBA00022475"/>
    </source>
</evidence>
<proteinExistence type="inferred from homology"/>
<dbReference type="Proteomes" id="UP000295706">
    <property type="component" value="Unassembled WGS sequence"/>
</dbReference>
<dbReference type="NCBIfam" id="TIGR01938">
    <property type="entry name" value="nqrC"/>
    <property type="match status" value="1"/>
</dbReference>
<keyword evidence="9 16" id="KW-1133">Transmembrane helix</keyword>
<dbReference type="SMART" id="SM00900">
    <property type="entry name" value="FMN_bind"/>
    <property type="match status" value="1"/>
</dbReference>
<evidence type="ECO:0000256" key="6">
    <source>
        <dbReference type="ARBA" id="ARBA00022643"/>
    </source>
</evidence>
<evidence type="ECO:0000256" key="14">
    <source>
        <dbReference type="ARBA" id="ARBA00023136"/>
    </source>
</evidence>
<keyword evidence="8 16" id="KW-1278">Translocase</keyword>
<keyword evidence="13 16" id="KW-0830">Ubiquinone</keyword>
<dbReference type="RefSeq" id="WP_132118929.1">
    <property type="nucleotide sequence ID" value="NZ_SMJU01000008.1"/>
</dbReference>
<keyword evidence="3" id="KW-0997">Cell inner membrane</keyword>
<dbReference type="GO" id="GO:0006814">
    <property type="term" value="P:sodium ion transport"/>
    <property type="evidence" value="ECO:0007669"/>
    <property type="project" value="UniProtKB-UniRule"/>
</dbReference>
<evidence type="ECO:0000256" key="16">
    <source>
        <dbReference type="HAMAP-Rule" id="MF_00427"/>
    </source>
</evidence>
<keyword evidence="12 16" id="KW-0406">Ion transport</keyword>
<accession>A0A4R4K8V1</accession>
<dbReference type="PANTHER" id="PTHR37838:SF1">
    <property type="entry name" value="NA(+)-TRANSLOCATING NADH-QUINONE REDUCTASE SUBUNIT C"/>
    <property type="match status" value="1"/>
</dbReference>
<evidence type="ECO:0000256" key="13">
    <source>
        <dbReference type="ARBA" id="ARBA00023075"/>
    </source>
</evidence>
<dbReference type="Pfam" id="PF04205">
    <property type="entry name" value="FMN_bind"/>
    <property type="match status" value="1"/>
</dbReference>
<feature type="transmembrane region" description="Helical" evidence="16">
    <location>
        <begin position="6"/>
        <end position="26"/>
    </location>
</feature>
<organism evidence="19 20">
    <name type="scientific">Arundinibacter roseus</name>
    <dbReference type="NCBI Taxonomy" id="2070510"/>
    <lineage>
        <taxon>Bacteria</taxon>
        <taxon>Pseudomonadati</taxon>
        <taxon>Bacteroidota</taxon>
        <taxon>Cytophagia</taxon>
        <taxon>Cytophagales</taxon>
        <taxon>Spirosomataceae</taxon>
        <taxon>Arundinibacter</taxon>
    </lineage>
</organism>
<comment type="cofactor">
    <cofactor evidence="16 17">
        <name>FMN</name>
        <dbReference type="ChEBI" id="CHEBI:58210"/>
    </cofactor>
</comment>
<feature type="domain" description="FMN-binding" evidence="18">
    <location>
        <begin position="124"/>
        <end position="224"/>
    </location>
</feature>
<dbReference type="EC" id="7.2.1.1" evidence="16 17"/>
<dbReference type="GO" id="GO:0010181">
    <property type="term" value="F:FMN binding"/>
    <property type="evidence" value="ECO:0007669"/>
    <property type="project" value="UniProtKB-UniRule"/>
</dbReference>
<comment type="subunit">
    <text evidence="16 17">Composed of six subunits; NqrA, NqrB, NqrC, NqrD, NqrE and NqrF.</text>
</comment>
<feature type="modified residue" description="FMN phosphoryl threonine" evidence="16">
    <location>
        <position position="207"/>
    </location>
</feature>
<evidence type="ECO:0000256" key="11">
    <source>
        <dbReference type="ARBA" id="ARBA00023053"/>
    </source>
</evidence>
<keyword evidence="20" id="KW-1185">Reference proteome</keyword>
<evidence type="ECO:0000256" key="9">
    <source>
        <dbReference type="ARBA" id="ARBA00022989"/>
    </source>
</evidence>
<evidence type="ECO:0000256" key="4">
    <source>
        <dbReference type="ARBA" id="ARBA00022553"/>
    </source>
</evidence>
<evidence type="ECO:0000313" key="19">
    <source>
        <dbReference type="EMBL" id="TDB64177.1"/>
    </source>
</evidence>
<dbReference type="PIRSF" id="PIRSF009437">
    <property type="entry name" value="NQR-1_subunit_C"/>
    <property type="match status" value="1"/>
</dbReference>
<dbReference type="PANTHER" id="PTHR37838">
    <property type="entry name" value="NA(+)-TRANSLOCATING NADH-QUINONE REDUCTASE SUBUNIT C"/>
    <property type="match status" value="1"/>
</dbReference>
<comment type="function">
    <text evidence="16">NQR complex catalyzes the reduction of ubiquinone-1 to ubiquinol by two successive reactions, coupled with the transport of Na(+) ions from the cytoplasm to the periplasm. NqrA to NqrE are probably involved in the second step, the conversion of ubisemiquinone to ubiquinol.</text>
</comment>
<comment type="catalytic activity">
    <reaction evidence="16 17">
        <text>a ubiquinone + n Na(+)(in) + NADH + H(+) = a ubiquinol + n Na(+)(out) + NAD(+)</text>
        <dbReference type="Rhea" id="RHEA:47748"/>
        <dbReference type="Rhea" id="RHEA-COMP:9565"/>
        <dbReference type="Rhea" id="RHEA-COMP:9566"/>
        <dbReference type="ChEBI" id="CHEBI:15378"/>
        <dbReference type="ChEBI" id="CHEBI:16389"/>
        <dbReference type="ChEBI" id="CHEBI:17976"/>
        <dbReference type="ChEBI" id="CHEBI:29101"/>
        <dbReference type="ChEBI" id="CHEBI:57540"/>
        <dbReference type="ChEBI" id="CHEBI:57945"/>
        <dbReference type="EC" id="7.2.1.1"/>
    </reaction>
</comment>
<dbReference type="HAMAP" id="MF_00427">
    <property type="entry name" value="NqrC"/>
    <property type="match status" value="1"/>
</dbReference>
<evidence type="ECO:0000256" key="1">
    <source>
        <dbReference type="ARBA" id="ARBA00022448"/>
    </source>
</evidence>
<dbReference type="AlphaFoldDB" id="A0A4R4K8V1"/>
<reference evidence="19 20" key="1">
    <citation type="submission" date="2019-02" db="EMBL/GenBank/DDBJ databases">
        <title>Arundinibacter roseus gen. nov., sp. nov., a new member of the family Cytophagaceae.</title>
        <authorList>
            <person name="Szuroczki S."/>
            <person name="Khayer B."/>
            <person name="Sproer C."/>
            <person name="Toumi M."/>
            <person name="Szabo A."/>
            <person name="Felfoldi T."/>
            <person name="Schumann P."/>
            <person name="Toth E."/>
        </authorList>
    </citation>
    <scope>NUCLEOTIDE SEQUENCE [LARGE SCALE GENOMIC DNA]</scope>
    <source>
        <strain evidence="19 20">DMA-k-7a</strain>
    </source>
</reference>
<dbReference type="GO" id="GO:0016655">
    <property type="term" value="F:oxidoreductase activity, acting on NAD(P)H, quinone or similar compound as acceptor"/>
    <property type="evidence" value="ECO:0007669"/>
    <property type="project" value="UniProtKB-UniRule"/>
</dbReference>
<comment type="caution">
    <text evidence="16">Lacks conserved residue(s) required for the propagation of feature annotation.</text>
</comment>
<keyword evidence="5 16" id="KW-0285">Flavoprotein</keyword>
<dbReference type="GO" id="GO:0005886">
    <property type="term" value="C:plasma membrane"/>
    <property type="evidence" value="ECO:0007669"/>
    <property type="project" value="UniProtKB-SubCell"/>
</dbReference>
<keyword evidence="2 16" id="KW-1003">Cell membrane</keyword>
<keyword evidence="11 16" id="KW-0915">Sodium</keyword>
<comment type="similarity">
    <text evidence="16 17">Belongs to the NqrC family.</text>
</comment>
<keyword evidence="4 16" id="KW-0597">Phosphoprotein</keyword>
<name>A0A4R4K8V1_9BACT</name>
<keyword evidence="1 16" id="KW-0813">Transport</keyword>
<evidence type="ECO:0000256" key="7">
    <source>
        <dbReference type="ARBA" id="ARBA00022692"/>
    </source>
</evidence>
<keyword evidence="14 16" id="KW-0472">Membrane</keyword>
<evidence type="ECO:0000256" key="10">
    <source>
        <dbReference type="ARBA" id="ARBA00023027"/>
    </source>
</evidence>
<evidence type="ECO:0000256" key="17">
    <source>
        <dbReference type="PIRNR" id="PIRNR009437"/>
    </source>
</evidence>
<gene>
    <name evidence="16 19" type="primary">nqrC</name>
    <name evidence="19" type="ORF">EZE20_14675</name>
</gene>
<evidence type="ECO:0000256" key="3">
    <source>
        <dbReference type="ARBA" id="ARBA00022519"/>
    </source>
</evidence>
<evidence type="ECO:0000256" key="12">
    <source>
        <dbReference type="ARBA" id="ARBA00023065"/>
    </source>
</evidence>
<evidence type="ECO:0000256" key="8">
    <source>
        <dbReference type="ARBA" id="ARBA00022967"/>
    </source>
</evidence>
<protein>
    <recommendedName>
        <fullName evidence="16 17">Na(+)-translocating NADH-quinone reductase subunit C</fullName>
        <shortName evidence="16 17">Na(+)-NQR subunit C</shortName>
        <shortName evidence="16 17">Na(+)-translocating NQR subunit C</shortName>
        <ecNumber evidence="16 17">7.2.1.1</ecNumber>
    </recommendedName>
    <alternativeName>
        <fullName evidence="16 17">NQR complex subunit C</fullName>
    </alternativeName>
    <alternativeName>
        <fullName evidence="16 17">NQR-1 subunit C</fullName>
    </alternativeName>
</protein>
<keyword evidence="15 16" id="KW-0739">Sodium transport</keyword>
<comment type="subcellular location">
    <subcellularLocation>
        <location evidence="16">Cell membrane</location>
        <topology evidence="16">Single-pass membrane protein</topology>
    </subcellularLocation>
</comment>
<dbReference type="OrthoDB" id="9813828at2"/>
<dbReference type="EMBL" id="SMJU01000008">
    <property type="protein sequence ID" value="TDB64177.1"/>
    <property type="molecule type" value="Genomic_DNA"/>
</dbReference>
<evidence type="ECO:0000256" key="15">
    <source>
        <dbReference type="ARBA" id="ARBA00023201"/>
    </source>
</evidence>